<dbReference type="EMBL" id="PGGS01000409">
    <property type="protein sequence ID" value="PNH04237.1"/>
    <property type="molecule type" value="Genomic_DNA"/>
</dbReference>
<dbReference type="OrthoDB" id="523781at2759"/>
<keyword evidence="1" id="KW-0472">Membrane</keyword>
<accession>A0A2J7ZVC5</accession>
<keyword evidence="1" id="KW-0812">Transmembrane</keyword>
<proteinExistence type="predicted"/>
<name>A0A2J7ZVC5_9CHLO</name>
<dbReference type="Proteomes" id="UP000236333">
    <property type="component" value="Unassembled WGS sequence"/>
</dbReference>
<gene>
    <name evidence="2" type="ORF">TSOC_009610</name>
</gene>
<reference evidence="2 3" key="1">
    <citation type="journal article" date="2017" name="Mol. Biol. Evol.">
        <title>The 4-celled Tetrabaena socialis nuclear genome reveals the essential components for genetic control of cell number at the origin of multicellularity in the volvocine lineage.</title>
        <authorList>
            <person name="Featherston J."/>
            <person name="Arakaki Y."/>
            <person name="Hanschen E.R."/>
            <person name="Ferris P.J."/>
            <person name="Michod R.E."/>
            <person name="Olson B.J.S.C."/>
            <person name="Nozaki H."/>
            <person name="Durand P.M."/>
        </authorList>
    </citation>
    <scope>NUCLEOTIDE SEQUENCE [LARGE SCALE GENOMIC DNA]</scope>
    <source>
        <strain evidence="2 3">NIES-571</strain>
    </source>
</reference>
<evidence type="ECO:0000313" key="2">
    <source>
        <dbReference type="EMBL" id="PNH04237.1"/>
    </source>
</evidence>
<protein>
    <submittedName>
        <fullName evidence="2">Uncharacterized protein</fullName>
    </submittedName>
</protein>
<dbReference type="AlphaFoldDB" id="A0A2J7ZVC5"/>
<feature type="transmembrane region" description="Helical" evidence="1">
    <location>
        <begin position="40"/>
        <end position="61"/>
    </location>
</feature>
<comment type="caution">
    <text evidence="2">The sequence shown here is derived from an EMBL/GenBank/DDBJ whole genome shotgun (WGS) entry which is preliminary data.</text>
</comment>
<evidence type="ECO:0000313" key="3">
    <source>
        <dbReference type="Proteomes" id="UP000236333"/>
    </source>
</evidence>
<keyword evidence="3" id="KW-1185">Reference proteome</keyword>
<sequence>MSDKVLEQISESTIEGNGTESGSLLVRWLSETWSEAGRGVVQQFLVFYALMLVGFGFLFLMMRSTTQ</sequence>
<keyword evidence="1" id="KW-1133">Transmembrane helix</keyword>
<evidence type="ECO:0000256" key="1">
    <source>
        <dbReference type="SAM" id="Phobius"/>
    </source>
</evidence>
<organism evidence="2 3">
    <name type="scientific">Tetrabaena socialis</name>
    <dbReference type="NCBI Taxonomy" id="47790"/>
    <lineage>
        <taxon>Eukaryota</taxon>
        <taxon>Viridiplantae</taxon>
        <taxon>Chlorophyta</taxon>
        <taxon>core chlorophytes</taxon>
        <taxon>Chlorophyceae</taxon>
        <taxon>CS clade</taxon>
        <taxon>Chlamydomonadales</taxon>
        <taxon>Tetrabaenaceae</taxon>
        <taxon>Tetrabaena</taxon>
    </lineage>
</organism>